<dbReference type="InterPro" id="IPR015915">
    <property type="entry name" value="Kelch-typ_b-propeller"/>
</dbReference>
<feature type="non-terminal residue" evidence="1">
    <location>
        <position position="145"/>
    </location>
</feature>
<evidence type="ECO:0000313" key="1">
    <source>
        <dbReference type="EMBL" id="GIQ90938.1"/>
    </source>
</evidence>
<gene>
    <name evidence="1" type="ORF">KIPB_013944</name>
</gene>
<protein>
    <recommendedName>
        <fullName evidence="3">Kelch repeat type 1</fullName>
    </recommendedName>
</protein>
<dbReference type="Pfam" id="PF01344">
    <property type="entry name" value="Kelch_1"/>
    <property type="match status" value="1"/>
</dbReference>
<accession>A0A9K3DBP2</accession>
<proteinExistence type="predicted"/>
<reference evidence="1 2" key="1">
    <citation type="journal article" date="2018" name="PLoS ONE">
        <title>The draft genome of Kipferlia bialata reveals reductive genome evolution in fornicate parasites.</title>
        <authorList>
            <person name="Tanifuji G."/>
            <person name="Takabayashi S."/>
            <person name="Kume K."/>
            <person name="Takagi M."/>
            <person name="Nakayama T."/>
            <person name="Kamikawa R."/>
            <person name="Inagaki Y."/>
            <person name="Hashimoto T."/>
        </authorList>
    </citation>
    <scope>NUCLEOTIDE SEQUENCE [LARGE SCALE GENOMIC DNA]</scope>
    <source>
        <strain evidence="1">NY0173</strain>
    </source>
</reference>
<comment type="caution">
    <text evidence="1">The sequence shown here is derived from an EMBL/GenBank/DDBJ whole genome shotgun (WGS) entry which is preliminary data.</text>
</comment>
<dbReference type="Proteomes" id="UP000265618">
    <property type="component" value="Unassembled WGS sequence"/>
</dbReference>
<organism evidence="1 2">
    <name type="scientific">Kipferlia bialata</name>
    <dbReference type="NCBI Taxonomy" id="797122"/>
    <lineage>
        <taxon>Eukaryota</taxon>
        <taxon>Metamonada</taxon>
        <taxon>Carpediemonas-like organisms</taxon>
        <taxon>Kipferlia</taxon>
    </lineage>
</organism>
<dbReference type="SUPFAM" id="SSF117281">
    <property type="entry name" value="Kelch motif"/>
    <property type="match status" value="1"/>
</dbReference>
<sequence>ASHSVFNLGDKLHVVGGYVTYVGDALLPDMPARAVVKDHWTFDPETETWTQLPDAPCLLRLSSAVVAGNTAHFIGNEIEPNERMHLTYTEEGGWEREADMEFKVNSAGTVCVGTDIHVMGGVSHNSRVHVYDTLTKKWRQTRDMP</sequence>
<dbReference type="AlphaFoldDB" id="A0A9K3DBP2"/>
<dbReference type="InterPro" id="IPR006652">
    <property type="entry name" value="Kelch_1"/>
</dbReference>
<feature type="non-terminal residue" evidence="1">
    <location>
        <position position="1"/>
    </location>
</feature>
<dbReference type="Gene3D" id="2.120.10.80">
    <property type="entry name" value="Kelch-type beta propeller"/>
    <property type="match status" value="1"/>
</dbReference>
<evidence type="ECO:0008006" key="3">
    <source>
        <dbReference type="Google" id="ProtNLM"/>
    </source>
</evidence>
<keyword evidence="2" id="KW-1185">Reference proteome</keyword>
<evidence type="ECO:0000313" key="2">
    <source>
        <dbReference type="Proteomes" id="UP000265618"/>
    </source>
</evidence>
<dbReference type="OrthoDB" id="45365at2759"/>
<dbReference type="EMBL" id="BDIP01006900">
    <property type="protein sequence ID" value="GIQ90938.1"/>
    <property type="molecule type" value="Genomic_DNA"/>
</dbReference>
<name>A0A9K3DBP2_9EUKA</name>